<evidence type="ECO:0000313" key="11">
    <source>
        <dbReference type="EMBL" id="KAK4119511.1"/>
    </source>
</evidence>
<feature type="domain" description="Peptidase M4" evidence="8">
    <location>
        <begin position="143"/>
        <end position="255"/>
    </location>
</feature>
<reference evidence="11" key="1">
    <citation type="journal article" date="2023" name="Mol. Phylogenet. Evol.">
        <title>Genome-scale phylogeny and comparative genomics of the fungal order Sordariales.</title>
        <authorList>
            <person name="Hensen N."/>
            <person name="Bonometti L."/>
            <person name="Westerberg I."/>
            <person name="Brannstrom I.O."/>
            <person name="Guillou S."/>
            <person name="Cros-Aarteil S."/>
            <person name="Calhoun S."/>
            <person name="Haridas S."/>
            <person name="Kuo A."/>
            <person name="Mondo S."/>
            <person name="Pangilinan J."/>
            <person name="Riley R."/>
            <person name="LaButti K."/>
            <person name="Andreopoulos B."/>
            <person name="Lipzen A."/>
            <person name="Chen C."/>
            <person name="Yan M."/>
            <person name="Daum C."/>
            <person name="Ng V."/>
            <person name="Clum A."/>
            <person name="Steindorff A."/>
            <person name="Ohm R.A."/>
            <person name="Martin F."/>
            <person name="Silar P."/>
            <person name="Natvig D.O."/>
            <person name="Lalanne C."/>
            <person name="Gautier V."/>
            <person name="Ament-Velasquez S.L."/>
            <person name="Kruys A."/>
            <person name="Hutchinson M.I."/>
            <person name="Powell A.J."/>
            <person name="Barry K."/>
            <person name="Miller A.N."/>
            <person name="Grigoriev I.V."/>
            <person name="Debuchy R."/>
            <person name="Gladieux P."/>
            <person name="Hiltunen Thoren M."/>
            <person name="Johannesson H."/>
        </authorList>
    </citation>
    <scope>NUCLEOTIDE SEQUENCE</scope>
    <source>
        <strain evidence="11">CBS 731.68</strain>
    </source>
</reference>
<dbReference type="InterPro" id="IPR027268">
    <property type="entry name" value="Peptidase_M4/M1_CTD_sf"/>
</dbReference>
<dbReference type="GO" id="GO:0004222">
    <property type="term" value="F:metalloendopeptidase activity"/>
    <property type="evidence" value="ECO:0007669"/>
    <property type="project" value="InterPro"/>
</dbReference>
<evidence type="ECO:0000256" key="5">
    <source>
        <dbReference type="ARBA" id="ARBA00022833"/>
    </source>
</evidence>
<name>A0AAN6YZ55_9PEZI</name>
<dbReference type="InterPro" id="IPR052759">
    <property type="entry name" value="Metalloprotease_M4"/>
</dbReference>
<dbReference type="Pfam" id="PF16485">
    <property type="entry name" value="PLN_propep"/>
    <property type="match status" value="2"/>
</dbReference>
<proteinExistence type="inferred from homology"/>
<dbReference type="EMBL" id="MU853248">
    <property type="protein sequence ID" value="KAK4119511.1"/>
    <property type="molecule type" value="Genomic_DNA"/>
</dbReference>
<dbReference type="InterPro" id="IPR013856">
    <property type="entry name" value="Peptidase_M4_domain"/>
</dbReference>
<dbReference type="SUPFAM" id="SSF55486">
    <property type="entry name" value="Metalloproteases ('zincins'), catalytic domain"/>
    <property type="match status" value="1"/>
</dbReference>
<comment type="similarity">
    <text evidence="1">Belongs to the peptidase M4 family.</text>
</comment>
<keyword evidence="3" id="KW-0479">Metal-binding</keyword>
<dbReference type="Gene3D" id="1.10.390.10">
    <property type="entry name" value="Neutral Protease Domain 2"/>
    <property type="match status" value="1"/>
</dbReference>
<comment type="caution">
    <text evidence="11">The sequence shown here is derived from an EMBL/GenBank/DDBJ whole genome shotgun (WGS) entry which is preliminary data.</text>
</comment>
<feature type="domain" description="Protealysin N-terminal propeptide" evidence="10">
    <location>
        <begin position="6"/>
        <end position="38"/>
    </location>
</feature>
<sequence length="429" mass="48112">MSSQICSIVPPYLLRSIVESQEIEENDRECALRSLNHRDQFVAKRCNRFDALSQPRAAREHAAPEASRQQSIVPEVLLRHIAESEEVDEETRQRARAEIEHSQRVISQYQAAVAPEETGEGAHSAGPSAARAKPMPSTGFYRAIYDAKNDPDEEDLPGKVVRVEGQKVIKDQTANDAYDNVGRVLEFYLKQFNWKSIDNKNMHVISTVHFGKKYENAFWDPTRMQMVFGDGDKFLYRFASCLDVIGHELTHAVTEHTSPLVYQGQSGALNEHISDVFGIMIKQMFENETADEADWLIGEGCLLPDVKGVALRSMKAPGTAYNDPRFGKDPQPASMVEYTPTTEDNGGVHLYSGIPNRAFYLASVAFGGYSWEKAGQIWWKTMTSGRVPARCTFVQFADVTTEVAEELFGEEAANIVRNAWNDVGVTRKH</sequence>
<evidence type="ECO:0000256" key="6">
    <source>
        <dbReference type="ARBA" id="ARBA00023049"/>
    </source>
</evidence>
<evidence type="ECO:0000256" key="7">
    <source>
        <dbReference type="SAM" id="MobiDB-lite"/>
    </source>
</evidence>
<dbReference type="PANTHER" id="PTHR43579:SF1">
    <property type="entry name" value="NEUTRAL METALLOPROTEINASE"/>
    <property type="match status" value="1"/>
</dbReference>
<dbReference type="InterPro" id="IPR032475">
    <property type="entry name" value="Protealysin_N_PP"/>
</dbReference>
<dbReference type="PRINTS" id="PR00730">
    <property type="entry name" value="THERMOLYSIN"/>
</dbReference>
<evidence type="ECO:0000256" key="2">
    <source>
        <dbReference type="ARBA" id="ARBA00022670"/>
    </source>
</evidence>
<evidence type="ECO:0000313" key="12">
    <source>
        <dbReference type="Proteomes" id="UP001302602"/>
    </source>
</evidence>
<keyword evidence="12" id="KW-1185">Reference proteome</keyword>
<feature type="domain" description="Protealysin N-terminal propeptide" evidence="10">
    <location>
        <begin position="70"/>
        <end position="111"/>
    </location>
</feature>
<dbReference type="Gene3D" id="3.10.170.10">
    <property type="match status" value="1"/>
</dbReference>
<dbReference type="AlphaFoldDB" id="A0AAN6YZ55"/>
<dbReference type="CDD" id="cd09597">
    <property type="entry name" value="M4_TLP"/>
    <property type="match status" value="1"/>
</dbReference>
<evidence type="ECO:0000256" key="4">
    <source>
        <dbReference type="ARBA" id="ARBA00022801"/>
    </source>
</evidence>
<evidence type="ECO:0000259" key="8">
    <source>
        <dbReference type="Pfam" id="PF01447"/>
    </source>
</evidence>
<dbReference type="PANTHER" id="PTHR43579">
    <property type="match status" value="1"/>
</dbReference>
<dbReference type="GO" id="GO:0006508">
    <property type="term" value="P:proteolysis"/>
    <property type="evidence" value="ECO:0007669"/>
    <property type="project" value="UniProtKB-KW"/>
</dbReference>
<evidence type="ECO:0000259" key="10">
    <source>
        <dbReference type="Pfam" id="PF16485"/>
    </source>
</evidence>
<feature type="region of interest" description="Disordered" evidence="7">
    <location>
        <begin position="114"/>
        <end position="133"/>
    </location>
</feature>
<dbReference type="GO" id="GO:0046872">
    <property type="term" value="F:metal ion binding"/>
    <property type="evidence" value="ECO:0007669"/>
    <property type="project" value="UniProtKB-KW"/>
</dbReference>
<evidence type="ECO:0000259" key="9">
    <source>
        <dbReference type="Pfam" id="PF02868"/>
    </source>
</evidence>
<evidence type="ECO:0000256" key="3">
    <source>
        <dbReference type="ARBA" id="ARBA00022723"/>
    </source>
</evidence>
<dbReference type="RefSeq" id="XP_062643284.1">
    <property type="nucleotide sequence ID" value="XM_062793885.1"/>
</dbReference>
<keyword evidence="4" id="KW-0378">Hydrolase</keyword>
<dbReference type="Pfam" id="PF02868">
    <property type="entry name" value="Peptidase_M4_C"/>
    <property type="match status" value="1"/>
</dbReference>
<dbReference type="Pfam" id="PF01447">
    <property type="entry name" value="Peptidase_M4"/>
    <property type="match status" value="1"/>
</dbReference>
<keyword evidence="5" id="KW-0862">Zinc</keyword>
<accession>A0AAN6YZ55</accession>
<feature type="domain" description="Peptidase M4 C-terminal" evidence="9">
    <location>
        <begin position="259"/>
        <end position="425"/>
    </location>
</feature>
<evidence type="ECO:0000256" key="1">
    <source>
        <dbReference type="ARBA" id="ARBA00009388"/>
    </source>
</evidence>
<reference evidence="11" key="2">
    <citation type="submission" date="2023-05" db="EMBL/GenBank/DDBJ databases">
        <authorList>
            <consortium name="Lawrence Berkeley National Laboratory"/>
            <person name="Steindorff A."/>
            <person name="Hensen N."/>
            <person name="Bonometti L."/>
            <person name="Westerberg I."/>
            <person name="Brannstrom I.O."/>
            <person name="Guillou S."/>
            <person name="Cros-Aarteil S."/>
            <person name="Calhoun S."/>
            <person name="Haridas S."/>
            <person name="Kuo A."/>
            <person name="Mondo S."/>
            <person name="Pangilinan J."/>
            <person name="Riley R."/>
            <person name="Labutti K."/>
            <person name="Andreopoulos B."/>
            <person name="Lipzen A."/>
            <person name="Chen C."/>
            <person name="Yanf M."/>
            <person name="Daum C."/>
            <person name="Ng V."/>
            <person name="Clum A."/>
            <person name="Ohm R."/>
            <person name="Martin F."/>
            <person name="Silar P."/>
            <person name="Natvig D."/>
            <person name="Lalanne C."/>
            <person name="Gautier V."/>
            <person name="Ament-Velasquez S.L."/>
            <person name="Kruys A."/>
            <person name="Hutchinson M.I."/>
            <person name="Powell A.J."/>
            <person name="Barry K."/>
            <person name="Miller A.N."/>
            <person name="Grigoriev I.V."/>
            <person name="Debuchy R."/>
            <person name="Gladieux P."/>
            <person name="Thoren M.H."/>
            <person name="Johannesson H."/>
        </authorList>
    </citation>
    <scope>NUCLEOTIDE SEQUENCE</scope>
    <source>
        <strain evidence="11">CBS 731.68</strain>
    </source>
</reference>
<organism evidence="11 12">
    <name type="scientific">Parathielavia appendiculata</name>
    <dbReference type="NCBI Taxonomy" id="2587402"/>
    <lineage>
        <taxon>Eukaryota</taxon>
        <taxon>Fungi</taxon>
        <taxon>Dikarya</taxon>
        <taxon>Ascomycota</taxon>
        <taxon>Pezizomycotina</taxon>
        <taxon>Sordariomycetes</taxon>
        <taxon>Sordariomycetidae</taxon>
        <taxon>Sordariales</taxon>
        <taxon>Chaetomiaceae</taxon>
        <taxon>Parathielavia</taxon>
    </lineage>
</organism>
<gene>
    <name evidence="11" type="ORF">N657DRAFT_650167</name>
</gene>
<dbReference type="GeneID" id="87830654"/>
<dbReference type="InterPro" id="IPR023612">
    <property type="entry name" value="Peptidase_M4"/>
</dbReference>
<keyword evidence="6" id="KW-0482">Metalloprotease</keyword>
<dbReference type="InterPro" id="IPR001570">
    <property type="entry name" value="Peptidase_M4_C_domain"/>
</dbReference>
<dbReference type="Proteomes" id="UP001302602">
    <property type="component" value="Unassembled WGS sequence"/>
</dbReference>
<keyword evidence="2" id="KW-0645">Protease</keyword>
<protein>
    <submittedName>
        <fullName evidence="11">Zincin</fullName>
    </submittedName>
</protein>